<evidence type="ECO:0000313" key="3">
    <source>
        <dbReference type="Proteomes" id="UP000008495"/>
    </source>
</evidence>
<evidence type="ECO:0000259" key="1">
    <source>
        <dbReference type="Pfam" id="PF03551"/>
    </source>
</evidence>
<keyword evidence="3" id="KW-1185">Reference proteome</keyword>
<proteinExistence type="predicted"/>
<feature type="domain" description="Transcription regulator PadR N-terminal" evidence="1">
    <location>
        <begin position="22"/>
        <end position="91"/>
    </location>
</feature>
<sequence length="115" mass="13226">MFMKSGEYPEGWERVFLSYVTLRLLVTYPDDGNAVMTRLRNVGYRDLESSALYPLLKKMEKDGLITYQWGMPDQGPARRIFSLTDRGLEQVTRATERLNSVLSAMPFGEDESMGY</sequence>
<name>K6UL41_9MICO</name>
<dbReference type="InterPro" id="IPR052509">
    <property type="entry name" value="Metal_resp_DNA-bind_regulator"/>
</dbReference>
<dbReference type="EMBL" id="BAGZ01000003">
    <property type="protein sequence ID" value="GAB76916.1"/>
    <property type="molecule type" value="Genomic_DNA"/>
</dbReference>
<dbReference type="SUPFAM" id="SSF46785">
    <property type="entry name" value="Winged helix' DNA-binding domain"/>
    <property type="match status" value="1"/>
</dbReference>
<gene>
    <name evidence="2" type="ORF">AUCHE_03_01330</name>
</gene>
<dbReference type="Gene3D" id="1.10.10.10">
    <property type="entry name" value="Winged helix-like DNA-binding domain superfamily/Winged helix DNA-binding domain"/>
    <property type="match status" value="1"/>
</dbReference>
<dbReference type="InterPro" id="IPR036390">
    <property type="entry name" value="WH_DNA-bd_sf"/>
</dbReference>
<dbReference type="AlphaFoldDB" id="K6UL41"/>
<reference evidence="2 3" key="1">
    <citation type="submission" date="2012-08" db="EMBL/GenBank/DDBJ databases">
        <title>Whole genome shotgun sequence of Austwickia chelonae NBRC 105200.</title>
        <authorList>
            <person name="Yoshida I."/>
            <person name="Hosoyama A."/>
            <person name="Tsuchikane K."/>
            <person name="Katsumata H."/>
            <person name="Ando Y."/>
            <person name="Ohji S."/>
            <person name="Hamada M."/>
            <person name="Tamura T."/>
            <person name="Yamazoe A."/>
            <person name="Yamazaki S."/>
            <person name="Fujita N."/>
        </authorList>
    </citation>
    <scope>NUCLEOTIDE SEQUENCE [LARGE SCALE GENOMIC DNA]</scope>
    <source>
        <strain evidence="2 3">NBRC 105200</strain>
    </source>
</reference>
<evidence type="ECO:0000313" key="2">
    <source>
        <dbReference type="EMBL" id="GAB76916.1"/>
    </source>
</evidence>
<dbReference type="PANTHER" id="PTHR33169">
    <property type="entry name" value="PADR-FAMILY TRANSCRIPTIONAL REGULATOR"/>
    <property type="match status" value="1"/>
</dbReference>
<dbReference type="Pfam" id="PF03551">
    <property type="entry name" value="PadR"/>
    <property type="match status" value="1"/>
</dbReference>
<dbReference type="InterPro" id="IPR005149">
    <property type="entry name" value="Tscrpt_reg_PadR_N"/>
</dbReference>
<accession>K6UL41</accession>
<protein>
    <submittedName>
        <fullName evidence="2">Putative PadR family transcriptional regulator</fullName>
    </submittedName>
</protein>
<dbReference type="Proteomes" id="UP000008495">
    <property type="component" value="Unassembled WGS sequence"/>
</dbReference>
<dbReference type="eggNOG" id="COG1695">
    <property type="taxonomic scope" value="Bacteria"/>
</dbReference>
<dbReference type="InterPro" id="IPR036388">
    <property type="entry name" value="WH-like_DNA-bd_sf"/>
</dbReference>
<organism evidence="2 3">
    <name type="scientific">Austwickia chelonae NBRC 105200</name>
    <dbReference type="NCBI Taxonomy" id="1184607"/>
    <lineage>
        <taxon>Bacteria</taxon>
        <taxon>Bacillati</taxon>
        <taxon>Actinomycetota</taxon>
        <taxon>Actinomycetes</taxon>
        <taxon>Micrococcales</taxon>
        <taxon>Dermatophilaceae</taxon>
        <taxon>Austwickia</taxon>
    </lineage>
</organism>
<dbReference type="PANTHER" id="PTHR33169:SF14">
    <property type="entry name" value="TRANSCRIPTIONAL REGULATOR RV3488"/>
    <property type="match status" value="1"/>
</dbReference>
<comment type="caution">
    <text evidence="2">The sequence shown here is derived from an EMBL/GenBank/DDBJ whole genome shotgun (WGS) entry which is preliminary data.</text>
</comment>